<name>A0A4C1XRU5_EUMVA</name>
<dbReference type="OrthoDB" id="7396260at2759"/>
<protein>
    <submittedName>
        <fullName evidence="2">Uncharacterized protein</fullName>
    </submittedName>
</protein>
<proteinExistence type="predicted"/>
<evidence type="ECO:0000256" key="1">
    <source>
        <dbReference type="SAM" id="MobiDB-lite"/>
    </source>
</evidence>
<sequence length="399" mass="44681">MAIVYWHRTHAVLCPKLRVRIRNTSRTPLVQYICLFTRPHVVTDLFGQMREPSPLQDGRRPPPAGVAVTKNAGFLSDSSEHVPWNTPSVSLPKNCHLNLSDNVCVPRFVCLLCCVYNVAGRGSPASVFDDTTTSSRIDGLTRARRQGASATSATADGLAPEGASQTKKFCLQVIKKRPRKPDVADVHEWCSAATRSRSPKQETTTVIDGLTRCRRRKIIIRIRDYPDRQPGRIYSNMNVSELALRPARPRVVNALVSRQLSNENSSPFVRGGTGSSALSLSVDISLSDSHFFEVLYIGKVRISQRKVPDTLIDDALNKFAQHEAEKAKNNQIRRDSLISLQGNMAPRKKTTLSKEEIAKKSEQAKDGWKNKNDPVLLAEYKEKERLKYLKKKKRDNGNV</sequence>
<accession>A0A4C1XRU5</accession>
<dbReference type="Proteomes" id="UP000299102">
    <property type="component" value="Unassembled WGS sequence"/>
</dbReference>
<reference evidence="2 3" key="1">
    <citation type="journal article" date="2019" name="Commun. Biol.">
        <title>The bagworm genome reveals a unique fibroin gene that provides high tensile strength.</title>
        <authorList>
            <person name="Kono N."/>
            <person name="Nakamura H."/>
            <person name="Ohtoshi R."/>
            <person name="Tomita M."/>
            <person name="Numata K."/>
            <person name="Arakawa K."/>
        </authorList>
    </citation>
    <scope>NUCLEOTIDE SEQUENCE [LARGE SCALE GENOMIC DNA]</scope>
</reference>
<feature type="compositionally biased region" description="Basic and acidic residues" evidence="1">
    <location>
        <begin position="352"/>
        <end position="369"/>
    </location>
</feature>
<feature type="region of interest" description="Disordered" evidence="1">
    <location>
        <begin position="345"/>
        <end position="369"/>
    </location>
</feature>
<organism evidence="2 3">
    <name type="scientific">Eumeta variegata</name>
    <name type="common">Bagworm moth</name>
    <name type="synonym">Eumeta japonica</name>
    <dbReference type="NCBI Taxonomy" id="151549"/>
    <lineage>
        <taxon>Eukaryota</taxon>
        <taxon>Metazoa</taxon>
        <taxon>Ecdysozoa</taxon>
        <taxon>Arthropoda</taxon>
        <taxon>Hexapoda</taxon>
        <taxon>Insecta</taxon>
        <taxon>Pterygota</taxon>
        <taxon>Neoptera</taxon>
        <taxon>Endopterygota</taxon>
        <taxon>Lepidoptera</taxon>
        <taxon>Glossata</taxon>
        <taxon>Ditrysia</taxon>
        <taxon>Tineoidea</taxon>
        <taxon>Psychidae</taxon>
        <taxon>Oiketicinae</taxon>
        <taxon>Eumeta</taxon>
    </lineage>
</organism>
<gene>
    <name evidence="2" type="ORF">EVAR_97170_1</name>
</gene>
<keyword evidence="3" id="KW-1185">Reference proteome</keyword>
<evidence type="ECO:0000313" key="3">
    <source>
        <dbReference type="Proteomes" id="UP000299102"/>
    </source>
</evidence>
<dbReference type="AlphaFoldDB" id="A0A4C1XRU5"/>
<dbReference type="EMBL" id="BGZK01000951">
    <property type="protein sequence ID" value="GBP66218.1"/>
    <property type="molecule type" value="Genomic_DNA"/>
</dbReference>
<evidence type="ECO:0000313" key="2">
    <source>
        <dbReference type="EMBL" id="GBP66218.1"/>
    </source>
</evidence>
<dbReference type="STRING" id="151549.A0A4C1XRU5"/>
<feature type="region of interest" description="Disordered" evidence="1">
    <location>
        <begin position="141"/>
        <end position="160"/>
    </location>
</feature>
<comment type="caution">
    <text evidence="2">The sequence shown here is derived from an EMBL/GenBank/DDBJ whole genome shotgun (WGS) entry which is preliminary data.</text>
</comment>